<proteinExistence type="predicted"/>
<dbReference type="KEGG" id="pmw:B2K_14375"/>
<evidence type="ECO:0000313" key="1">
    <source>
        <dbReference type="EMBL" id="AFH61887.1"/>
    </source>
</evidence>
<name>I0BHP0_9BACL</name>
<protein>
    <submittedName>
        <fullName evidence="1">Uncharacterized protein</fullName>
    </submittedName>
</protein>
<sequence length="36" mass="4108">MTRQPEIMDAPGRFVQRAEQWTSEELNRGCAEEGAL</sequence>
<evidence type="ECO:0000313" key="2">
    <source>
        <dbReference type="Proteomes" id="UP000007392"/>
    </source>
</evidence>
<dbReference type="HOGENOM" id="CLU_3357427_0_0_9"/>
<gene>
    <name evidence="1" type="ORF">B2K_14375</name>
</gene>
<dbReference type="Proteomes" id="UP000007392">
    <property type="component" value="Chromosome"/>
</dbReference>
<dbReference type="AlphaFoldDB" id="I0BHP0"/>
<dbReference type="EMBL" id="CP003422">
    <property type="protein sequence ID" value="AFH61887.1"/>
    <property type="molecule type" value="Genomic_DNA"/>
</dbReference>
<accession>I0BHP0</accession>
<reference evidence="1 2" key="1">
    <citation type="submission" date="2013-06" db="EMBL/GenBank/DDBJ databases">
        <title>Complete genome sequence of Paenibacillus mucilaginosus K02.</title>
        <authorList>
            <person name="Xiao B."/>
            <person name="Sun L."/>
            <person name="Xiao L."/>
            <person name="Lian B."/>
        </authorList>
    </citation>
    <scope>NUCLEOTIDE SEQUENCE [LARGE SCALE GENOMIC DNA]</scope>
    <source>
        <strain evidence="1 2">K02</strain>
    </source>
</reference>
<organism evidence="1 2">
    <name type="scientific">Paenibacillus mucilaginosus K02</name>
    <dbReference type="NCBI Taxonomy" id="997761"/>
    <lineage>
        <taxon>Bacteria</taxon>
        <taxon>Bacillati</taxon>
        <taxon>Bacillota</taxon>
        <taxon>Bacilli</taxon>
        <taxon>Bacillales</taxon>
        <taxon>Paenibacillaceae</taxon>
        <taxon>Paenibacillus</taxon>
    </lineage>
</organism>